<feature type="domain" description="HTH tetR-type" evidence="5">
    <location>
        <begin position="13"/>
        <end position="73"/>
    </location>
</feature>
<evidence type="ECO:0000256" key="1">
    <source>
        <dbReference type="ARBA" id="ARBA00023015"/>
    </source>
</evidence>
<keyword evidence="7" id="KW-1185">Reference proteome</keyword>
<dbReference type="SUPFAM" id="SSF46689">
    <property type="entry name" value="Homeodomain-like"/>
    <property type="match status" value="1"/>
</dbReference>
<dbReference type="EMBL" id="JACHND010000001">
    <property type="protein sequence ID" value="MBB4700442.1"/>
    <property type="molecule type" value="Genomic_DNA"/>
</dbReference>
<evidence type="ECO:0000313" key="7">
    <source>
        <dbReference type="Proteomes" id="UP000542210"/>
    </source>
</evidence>
<evidence type="ECO:0000256" key="4">
    <source>
        <dbReference type="PROSITE-ProRule" id="PRU00335"/>
    </source>
</evidence>
<keyword evidence="2 4" id="KW-0238">DNA-binding</keyword>
<dbReference type="PANTHER" id="PTHR30055:SF234">
    <property type="entry name" value="HTH-TYPE TRANSCRIPTIONAL REGULATOR BETI"/>
    <property type="match status" value="1"/>
</dbReference>
<sequence>MQGDPGLRERKKRQTRQLISDVASHLFITKGFDNVTVTEIAEAVNVSPKTVFNYFPRKEDMFLDRLPEALALITGAVRDREPDVEPLAALRRLFVGLAREGHPLGGVGEGYGTFWRVVAGSPALLARIRESIQETENVLAAALAEAVGADPGDPWQKTTAALVVTVYRTTYAESARRLIAGEPAAEVVEDHIALLERGFDALERAVGGR</sequence>
<dbReference type="AlphaFoldDB" id="A0A7W7D524"/>
<comment type="caution">
    <text evidence="6">The sequence shown here is derived from an EMBL/GenBank/DDBJ whole genome shotgun (WGS) entry which is preliminary data.</text>
</comment>
<proteinExistence type="predicted"/>
<dbReference type="Proteomes" id="UP000542210">
    <property type="component" value="Unassembled WGS sequence"/>
</dbReference>
<dbReference type="PRINTS" id="PR00455">
    <property type="entry name" value="HTHTETR"/>
</dbReference>
<dbReference type="InterPro" id="IPR009057">
    <property type="entry name" value="Homeodomain-like_sf"/>
</dbReference>
<protein>
    <submittedName>
        <fullName evidence="6">AcrR family transcriptional regulator</fullName>
    </submittedName>
</protein>
<dbReference type="PROSITE" id="PS50977">
    <property type="entry name" value="HTH_TETR_2"/>
    <property type="match status" value="1"/>
</dbReference>
<dbReference type="InterPro" id="IPR050109">
    <property type="entry name" value="HTH-type_TetR-like_transc_reg"/>
</dbReference>
<reference evidence="6 7" key="1">
    <citation type="submission" date="2020-08" db="EMBL/GenBank/DDBJ databases">
        <title>Sequencing the genomes of 1000 actinobacteria strains.</title>
        <authorList>
            <person name="Klenk H.-P."/>
        </authorList>
    </citation>
    <scope>NUCLEOTIDE SEQUENCE [LARGE SCALE GENOMIC DNA]</scope>
    <source>
        <strain evidence="6 7">DSM 45784</strain>
    </source>
</reference>
<dbReference type="InterPro" id="IPR041347">
    <property type="entry name" value="MftR_C"/>
</dbReference>
<dbReference type="Pfam" id="PF00440">
    <property type="entry name" value="TetR_N"/>
    <property type="match status" value="1"/>
</dbReference>
<name>A0A7W7D524_9ACTN</name>
<dbReference type="Gene3D" id="1.10.10.60">
    <property type="entry name" value="Homeodomain-like"/>
    <property type="match status" value="1"/>
</dbReference>
<evidence type="ECO:0000259" key="5">
    <source>
        <dbReference type="PROSITE" id="PS50977"/>
    </source>
</evidence>
<gene>
    <name evidence="6" type="ORF">BJ982_001986</name>
</gene>
<keyword evidence="3" id="KW-0804">Transcription</keyword>
<dbReference type="GO" id="GO:0003700">
    <property type="term" value="F:DNA-binding transcription factor activity"/>
    <property type="evidence" value="ECO:0007669"/>
    <property type="project" value="TreeGrafter"/>
</dbReference>
<keyword evidence="1" id="KW-0805">Transcription regulation</keyword>
<evidence type="ECO:0000256" key="2">
    <source>
        <dbReference type="ARBA" id="ARBA00023125"/>
    </source>
</evidence>
<accession>A0A7W7D524</accession>
<dbReference type="RefSeq" id="WP_184878659.1">
    <property type="nucleotide sequence ID" value="NZ_BOOV01000034.1"/>
</dbReference>
<evidence type="ECO:0000256" key="3">
    <source>
        <dbReference type="ARBA" id="ARBA00023163"/>
    </source>
</evidence>
<organism evidence="6 7">
    <name type="scientific">Sphaerisporangium siamense</name>
    <dbReference type="NCBI Taxonomy" id="795645"/>
    <lineage>
        <taxon>Bacteria</taxon>
        <taxon>Bacillati</taxon>
        <taxon>Actinomycetota</taxon>
        <taxon>Actinomycetes</taxon>
        <taxon>Streptosporangiales</taxon>
        <taxon>Streptosporangiaceae</taxon>
        <taxon>Sphaerisporangium</taxon>
    </lineage>
</organism>
<dbReference type="GO" id="GO:0000976">
    <property type="term" value="F:transcription cis-regulatory region binding"/>
    <property type="evidence" value="ECO:0007669"/>
    <property type="project" value="TreeGrafter"/>
</dbReference>
<evidence type="ECO:0000313" key="6">
    <source>
        <dbReference type="EMBL" id="MBB4700442.1"/>
    </source>
</evidence>
<dbReference type="Gene3D" id="1.10.357.10">
    <property type="entry name" value="Tetracycline Repressor, domain 2"/>
    <property type="match status" value="1"/>
</dbReference>
<dbReference type="Pfam" id="PF17754">
    <property type="entry name" value="TetR_C_14"/>
    <property type="match status" value="1"/>
</dbReference>
<dbReference type="PANTHER" id="PTHR30055">
    <property type="entry name" value="HTH-TYPE TRANSCRIPTIONAL REGULATOR RUTR"/>
    <property type="match status" value="1"/>
</dbReference>
<dbReference type="InterPro" id="IPR001647">
    <property type="entry name" value="HTH_TetR"/>
</dbReference>
<feature type="DNA-binding region" description="H-T-H motif" evidence="4">
    <location>
        <begin position="36"/>
        <end position="55"/>
    </location>
</feature>